<sequence>MNKPALFQARWNVRGLLLCNLVPLALIGLWLLPSGHALFTSFDEWLFHLLNQPLADHTVWRSIWAVASMRPFDIIVGLILLSLLIRGDWVIEAIHARQATIAFVSMLILLLIIRAVFDKVCDVMGWQHHSPSLVLPDAIKLGDLYPNINPHLELKDGSNQSFPGDHASVLLIWGMFMSIFARRFGQYFVIWGLVLLFSMPRLVAGAHWGQDDYIGGVAMALMALGWGYYTPFAACVSTWLLRVTQPLFKVLQRIPLVRCLSVVSA</sequence>
<dbReference type="KEGG" id="pez:HWQ56_01650"/>
<dbReference type="Proteomes" id="UP000509568">
    <property type="component" value="Chromosome"/>
</dbReference>
<evidence type="ECO:0000259" key="2">
    <source>
        <dbReference type="Pfam" id="PF01569"/>
    </source>
</evidence>
<protein>
    <submittedName>
        <fullName evidence="3">Phosphatase PAP2 family protein</fullName>
    </submittedName>
</protein>
<dbReference type="SUPFAM" id="SSF48317">
    <property type="entry name" value="Acid phosphatase/Vanadium-dependent haloperoxidase"/>
    <property type="match status" value="1"/>
</dbReference>
<keyword evidence="1" id="KW-0472">Membrane</keyword>
<dbReference type="AlphaFoldDB" id="A0A7D5H4B3"/>
<feature type="transmembrane region" description="Helical" evidence="1">
    <location>
        <begin position="162"/>
        <end position="181"/>
    </location>
</feature>
<reference evidence="3 4" key="1">
    <citation type="submission" date="2020-06" db="EMBL/GenBank/DDBJ databases">
        <title>Pseudomonas eucalypticola sp. nov., an endophyte of Eucalyptus dunnii leaves with biocontrol ability of eucalyptus leaf blight.</title>
        <authorList>
            <person name="Liu Y."/>
            <person name="Song Z."/>
            <person name="Zeng H."/>
            <person name="Lu M."/>
            <person name="Wang X."/>
            <person name="Lian X."/>
            <person name="Zhang Q."/>
        </authorList>
    </citation>
    <scope>NUCLEOTIDE SEQUENCE [LARGE SCALE GENOMIC DNA]</scope>
    <source>
        <strain evidence="3 4">NP-1</strain>
    </source>
</reference>
<name>A0A7D5H4B3_9PSED</name>
<keyword evidence="1" id="KW-1133">Transmembrane helix</keyword>
<feature type="domain" description="Phosphatidic acid phosphatase type 2/haloperoxidase" evidence="2">
    <location>
        <begin position="155"/>
        <end position="231"/>
    </location>
</feature>
<evidence type="ECO:0000313" key="3">
    <source>
        <dbReference type="EMBL" id="QKZ02564.1"/>
    </source>
</evidence>
<dbReference type="Pfam" id="PF01569">
    <property type="entry name" value="PAP2"/>
    <property type="match status" value="1"/>
</dbReference>
<dbReference type="EMBL" id="CP056030">
    <property type="protein sequence ID" value="QKZ02564.1"/>
    <property type="molecule type" value="Genomic_DNA"/>
</dbReference>
<evidence type="ECO:0000313" key="4">
    <source>
        <dbReference type="Proteomes" id="UP000509568"/>
    </source>
</evidence>
<feature type="transmembrane region" description="Helical" evidence="1">
    <location>
        <begin position="188"/>
        <end position="208"/>
    </location>
</feature>
<proteinExistence type="predicted"/>
<accession>A0A7D5H4B3</accession>
<evidence type="ECO:0000256" key="1">
    <source>
        <dbReference type="SAM" id="Phobius"/>
    </source>
</evidence>
<feature type="transmembrane region" description="Helical" evidence="1">
    <location>
        <begin position="63"/>
        <end position="87"/>
    </location>
</feature>
<dbReference type="InterPro" id="IPR036938">
    <property type="entry name" value="PAP2/HPO_sf"/>
</dbReference>
<keyword evidence="4" id="KW-1185">Reference proteome</keyword>
<dbReference type="Gene3D" id="1.20.144.10">
    <property type="entry name" value="Phosphatidic acid phosphatase type 2/haloperoxidase"/>
    <property type="match status" value="1"/>
</dbReference>
<gene>
    <name evidence="3" type="ORF">HWQ56_01650</name>
</gene>
<dbReference type="RefSeq" id="WP_158156169.1">
    <property type="nucleotide sequence ID" value="NZ_CP056030.1"/>
</dbReference>
<feature type="transmembrane region" description="Helical" evidence="1">
    <location>
        <begin position="214"/>
        <end position="241"/>
    </location>
</feature>
<dbReference type="InterPro" id="IPR000326">
    <property type="entry name" value="PAP2/HPO"/>
</dbReference>
<keyword evidence="1" id="KW-0812">Transmembrane</keyword>
<feature type="transmembrane region" description="Helical" evidence="1">
    <location>
        <begin position="12"/>
        <end position="32"/>
    </location>
</feature>
<feature type="transmembrane region" description="Helical" evidence="1">
    <location>
        <begin position="99"/>
        <end position="117"/>
    </location>
</feature>
<organism evidence="3 4">
    <name type="scientific">Pseudomonas eucalypticola</name>
    <dbReference type="NCBI Taxonomy" id="2599595"/>
    <lineage>
        <taxon>Bacteria</taxon>
        <taxon>Pseudomonadati</taxon>
        <taxon>Pseudomonadota</taxon>
        <taxon>Gammaproteobacteria</taxon>
        <taxon>Pseudomonadales</taxon>
        <taxon>Pseudomonadaceae</taxon>
        <taxon>Pseudomonas</taxon>
    </lineage>
</organism>